<feature type="transmembrane region" description="Helical" evidence="1">
    <location>
        <begin position="21"/>
        <end position="43"/>
    </location>
</feature>
<proteinExistence type="predicted"/>
<dbReference type="Proteomes" id="UP000016936">
    <property type="component" value="Unassembled WGS sequence"/>
</dbReference>
<keyword evidence="1" id="KW-0472">Membrane</keyword>
<dbReference type="AlphaFoldDB" id="M2TDI9"/>
<accession>M2TDI9</accession>
<dbReference type="OMA" id="YWIERVF"/>
<dbReference type="HOGENOM" id="CLU_2782666_0_0_1"/>
<keyword evidence="3" id="KW-1185">Reference proteome</keyword>
<evidence type="ECO:0000313" key="3">
    <source>
        <dbReference type="Proteomes" id="UP000016936"/>
    </source>
</evidence>
<keyword evidence="1" id="KW-0812">Transmembrane</keyword>
<dbReference type="EMBL" id="KB445570">
    <property type="protein sequence ID" value="EMD95540.1"/>
    <property type="molecule type" value="Genomic_DNA"/>
</dbReference>
<keyword evidence="1" id="KW-1133">Transmembrane helix</keyword>
<reference evidence="2 3" key="1">
    <citation type="journal article" date="2012" name="PLoS Pathog.">
        <title>Diverse lifestyles and strategies of plant pathogenesis encoded in the genomes of eighteen Dothideomycetes fungi.</title>
        <authorList>
            <person name="Ohm R.A."/>
            <person name="Feau N."/>
            <person name="Henrissat B."/>
            <person name="Schoch C.L."/>
            <person name="Horwitz B.A."/>
            <person name="Barry K.W."/>
            <person name="Condon B.J."/>
            <person name="Copeland A.C."/>
            <person name="Dhillon B."/>
            <person name="Glaser F."/>
            <person name="Hesse C.N."/>
            <person name="Kosti I."/>
            <person name="LaButti K."/>
            <person name="Lindquist E.A."/>
            <person name="Lucas S."/>
            <person name="Salamov A.A."/>
            <person name="Bradshaw R.E."/>
            <person name="Ciuffetti L."/>
            <person name="Hamelin R.C."/>
            <person name="Kema G.H.J."/>
            <person name="Lawrence C."/>
            <person name="Scott J.A."/>
            <person name="Spatafora J.W."/>
            <person name="Turgeon B.G."/>
            <person name="de Wit P.J.G.M."/>
            <person name="Zhong S."/>
            <person name="Goodwin S.B."/>
            <person name="Grigoriev I.V."/>
        </authorList>
    </citation>
    <scope>NUCLEOTIDE SEQUENCE [LARGE SCALE GENOMIC DNA]</scope>
    <source>
        <strain evidence="3">C5 / ATCC 48332 / race O</strain>
    </source>
</reference>
<organism evidence="2 3">
    <name type="scientific">Cochliobolus heterostrophus (strain C5 / ATCC 48332 / race O)</name>
    <name type="common">Southern corn leaf blight fungus</name>
    <name type="synonym">Bipolaris maydis</name>
    <dbReference type="NCBI Taxonomy" id="701091"/>
    <lineage>
        <taxon>Eukaryota</taxon>
        <taxon>Fungi</taxon>
        <taxon>Dikarya</taxon>
        <taxon>Ascomycota</taxon>
        <taxon>Pezizomycotina</taxon>
        <taxon>Dothideomycetes</taxon>
        <taxon>Pleosporomycetidae</taxon>
        <taxon>Pleosporales</taxon>
        <taxon>Pleosporineae</taxon>
        <taxon>Pleosporaceae</taxon>
        <taxon>Bipolaris</taxon>
    </lineage>
</organism>
<evidence type="ECO:0000256" key="1">
    <source>
        <dbReference type="SAM" id="Phobius"/>
    </source>
</evidence>
<name>M2TDI9_COCH5</name>
<reference evidence="3" key="2">
    <citation type="journal article" date="2013" name="PLoS Genet.">
        <title>Comparative genome structure, secondary metabolite, and effector coding capacity across Cochliobolus pathogens.</title>
        <authorList>
            <person name="Condon B.J."/>
            <person name="Leng Y."/>
            <person name="Wu D."/>
            <person name="Bushley K.E."/>
            <person name="Ohm R.A."/>
            <person name="Otillar R."/>
            <person name="Martin J."/>
            <person name="Schackwitz W."/>
            <person name="Grimwood J."/>
            <person name="MohdZainudin N."/>
            <person name="Xue C."/>
            <person name="Wang R."/>
            <person name="Manning V.A."/>
            <person name="Dhillon B."/>
            <person name="Tu Z.J."/>
            <person name="Steffenson B.J."/>
            <person name="Salamov A."/>
            <person name="Sun H."/>
            <person name="Lowry S."/>
            <person name="LaButti K."/>
            <person name="Han J."/>
            <person name="Copeland A."/>
            <person name="Lindquist E."/>
            <person name="Barry K."/>
            <person name="Schmutz J."/>
            <person name="Baker S.E."/>
            <person name="Ciuffetti L.M."/>
            <person name="Grigoriev I.V."/>
            <person name="Zhong S."/>
            <person name="Turgeon B.G."/>
        </authorList>
    </citation>
    <scope>NUCLEOTIDE SEQUENCE [LARGE SCALE GENOMIC DNA]</scope>
    <source>
        <strain evidence="3">C5 / ATCC 48332 / race O</strain>
    </source>
</reference>
<protein>
    <submittedName>
        <fullName evidence="2">Uncharacterized protein</fullName>
    </submittedName>
</protein>
<evidence type="ECO:0000313" key="2">
    <source>
        <dbReference type="EMBL" id="EMD95540.1"/>
    </source>
</evidence>
<dbReference type="OrthoDB" id="3669595at2759"/>
<gene>
    <name evidence="2" type="ORF">COCHEDRAFT_1165722</name>
</gene>
<sequence>MAWYMRSSDMTLRAFRFGLAGAELLPFTSLGFVTVFHFSLSLLQGYLIGYWIERVFWRCNCLVFFTIVDIASDSYVASRRVAQPQV</sequence>